<dbReference type="InterPro" id="IPR010573">
    <property type="entry name" value="MFS_Str1/Tri12-like"/>
</dbReference>
<dbReference type="VEuPathDB" id="FungiDB:Z518_04703"/>
<feature type="transmembrane region" description="Helical" evidence="6">
    <location>
        <begin position="35"/>
        <end position="56"/>
    </location>
</feature>
<evidence type="ECO:0000256" key="3">
    <source>
        <dbReference type="ARBA" id="ARBA00022692"/>
    </source>
</evidence>
<dbReference type="AlphaFoldDB" id="A0A0D2FWS2"/>
<evidence type="ECO:0000259" key="7">
    <source>
        <dbReference type="PROSITE" id="PS50850"/>
    </source>
</evidence>
<dbReference type="GO" id="GO:0022857">
    <property type="term" value="F:transmembrane transporter activity"/>
    <property type="evidence" value="ECO:0007669"/>
    <property type="project" value="InterPro"/>
</dbReference>
<feature type="transmembrane region" description="Helical" evidence="6">
    <location>
        <begin position="103"/>
        <end position="122"/>
    </location>
</feature>
<organism evidence="8 9">
    <name type="scientific">Rhinocladiella mackenziei CBS 650.93</name>
    <dbReference type="NCBI Taxonomy" id="1442369"/>
    <lineage>
        <taxon>Eukaryota</taxon>
        <taxon>Fungi</taxon>
        <taxon>Dikarya</taxon>
        <taxon>Ascomycota</taxon>
        <taxon>Pezizomycotina</taxon>
        <taxon>Eurotiomycetes</taxon>
        <taxon>Chaetothyriomycetidae</taxon>
        <taxon>Chaetothyriales</taxon>
        <taxon>Herpotrichiellaceae</taxon>
        <taxon>Rhinocladiella</taxon>
    </lineage>
</organism>
<accession>A0A0D2FWS2</accession>
<dbReference type="OrthoDB" id="4139357at2759"/>
<evidence type="ECO:0000313" key="8">
    <source>
        <dbReference type="EMBL" id="KIX06727.1"/>
    </source>
</evidence>
<protein>
    <recommendedName>
        <fullName evidence="7">Major facilitator superfamily (MFS) profile domain-containing protein</fullName>
    </recommendedName>
</protein>
<reference evidence="8 9" key="1">
    <citation type="submission" date="2015-01" db="EMBL/GenBank/DDBJ databases">
        <title>The Genome Sequence of Rhinocladiella mackenzie CBS 650.93.</title>
        <authorList>
            <consortium name="The Broad Institute Genomics Platform"/>
            <person name="Cuomo C."/>
            <person name="de Hoog S."/>
            <person name="Gorbushina A."/>
            <person name="Stielow B."/>
            <person name="Teixiera M."/>
            <person name="Abouelleil A."/>
            <person name="Chapman S.B."/>
            <person name="Priest M."/>
            <person name="Young S.K."/>
            <person name="Wortman J."/>
            <person name="Nusbaum C."/>
            <person name="Birren B."/>
        </authorList>
    </citation>
    <scope>NUCLEOTIDE SEQUENCE [LARGE SCALE GENOMIC DNA]</scope>
    <source>
        <strain evidence="8 9">CBS 650.93</strain>
    </source>
</reference>
<feature type="transmembrane region" description="Helical" evidence="6">
    <location>
        <begin position="265"/>
        <end position="284"/>
    </location>
</feature>
<feature type="domain" description="Major facilitator superfamily (MFS) profile" evidence="7">
    <location>
        <begin position="34"/>
        <end position="548"/>
    </location>
</feature>
<proteinExistence type="predicted"/>
<feature type="transmembrane region" description="Helical" evidence="6">
    <location>
        <begin position="343"/>
        <end position="363"/>
    </location>
</feature>
<keyword evidence="9" id="KW-1185">Reference proteome</keyword>
<dbReference type="InterPro" id="IPR020846">
    <property type="entry name" value="MFS_dom"/>
</dbReference>
<feature type="transmembrane region" description="Helical" evidence="6">
    <location>
        <begin position="305"/>
        <end position="323"/>
    </location>
</feature>
<evidence type="ECO:0000256" key="5">
    <source>
        <dbReference type="ARBA" id="ARBA00023136"/>
    </source>
</evidence>
<evidence type="ECO:0000313" key="9">
    <source>
        <dbReference type="Proteomes" id="UP000053617"/>
    </source>
</evidence>
<dbReference type="HOGENOM" id="CLU_000960_25_2_1"/>
<sequence length="581" mass="61857">MKFTSEKTSSLDPRDVQIEEVHVDHLPPGYFRSSLFLGSMTAIGMGLLSAIAGFAYAAPILGVINNDIGPSPNLSWVAIVYTLMIAVGLTIVGRFTDIFGRRYTFIGGAALGVVGSIVSATAPTINALIAGMTLIGLAASTQVSYFYVTAELIPSNYRFVGNAVMYIFATPGGAFSPAIANSAILHTPTGWRTCFYILIGYNAVALACWVLFYRPPTFKMKHQSGNRLLYAKKFDFVGLVLFAGGLLVFLMGLQWGGTVYPWDSAHVLGTLIAGGASLVAFVSWETFAQLEEPLVPIQLLKSVPWAAAVVLSGLGASLYYALAVVWPSMVTIIYPTGDTITDGMIASIVGAGWVAGEILSGFLAKPIKRVKWQSIVTIAAAGIFLACMATCTPDTKTRACVLLSLSVFLAGYVEGLSLTTTTLVLPDQQQMGSGCGFGGTIRFTITTIATAIYSVVLTDRLSVTVPREVASAVESAGLPPSTVADFIAAFSTGNGLQEIPDTTPSIIQKVFRAYQIANADAYRMVFYTTIAFCGAGIISALFLPNVDDLMTGEVATRLYEKKEREDIVARVEMKRGHIASA</sequence>
<dbReference type="Proteomes" id="UP000053617">
    <property type="component" value="Unassembled WGS sequence"/>
</dbReference>
<dbReference type="PANTHER" id="PTHR23501">
    <property type="entry name" value="MAJOR FACILITATOR SUPERFAMILY"/>
    <property type="match status" value="1"/>
</dbReference>
<evidence type="ECO:0000256" key="2">
    <source>
        <dbReference type="ARBA" id="ARBA00022448"/>
    </source>
</evidence>
<keyword evidence="3 6" id="KW-0812">Transmembrane</keyword>
<name>A0A0D2FWS2_9EURO</name>
<evidence type="ECO:0000256" key="4">
    <source>
        <dbReference type="ARBA" id="ARBA00022989"/>
    </source>
</evidence>
<feature type="transmembrane region" description="Helical" evidence="6">
    <location>
        <begin position="401"/>
        <end position="425"/>
    </location>
</feature>
<dbReference type="PANTHER" id="PTHR23501:SF109">
    <property type="entry name" value="MAJOR FACILITATOR SUPERFAMILY (MFS) PROFILE DOMAIN-CONTAINING PROTEIN-RELATED"/>
    <property type="match status" value="1"/>
</dbReference>
<dbReference type="GO" id="GO:0005886">
    <property type="term" value="C:plasma membrane"/>
    <property type="evidence" value="ECO:0007669"/>
    <property type="project" value="TreeGrafter"/>
</dbReference>
<dbReference type="InterPro" id="IPR036259">
    <property type="entry name" value="MFS_trans_sf"/>
</dbReference>
<dbReference type="RefSeq" id="XP_013273863.1">
    <property type="nucleotide sequence ID" value="XM_013418409.1"/>
</dbReference>
<evidence type="ECO:0000256" key="1">
    <source>
        <dbReference type="ARBA" id="ARBA00004141"/>
    </source>
</evidence>
<keyword evidence="4 6" id="KW-1133">Transmembrane helix</keyword>
<feature type="transmembrane region" description="Helical" evidence="6">
    <location>
        <begin position="195"/>
        <end position="213"/>
    </location>
</feature>
<dbReference type="PROSITE" id="PS50850">
    <property type="entry name" value="MFS"/>
    <property type="match status" value="1"/>
</dbReference>
<keyword evidence="5 6" id="KW-0472">Membrane</keyword>
<feature type="transmembrane region" description="Helical" evidence="6">
    <location>
        <begin position="128"/>
        <end position="147"/>
    </location>
</feature>
<dbReference type="Gene3D" id="1.20.1250.20">
    <property type="entry name" value="MFS general substrate transporter like domains"/>
    <property type="match status" value="1"/>
</dbReference>
<dbReference type="InterPro" id="IPR053791">
    <property type="entry name" value="MFS_Tri12-like"/>
</dbReference>
<dbReference type="SUPFAM" id="SSF103473">
    <property type="entry name" value="MFS general substrate transporter"/>
    <property type="match status" value="1"/>
</dbReference>
<dbReference type="CDD" id="cd06179">
    <property type="entry name" value="MFS_TRI12_like"/>
    <property type="match status" value="1"/>
</dbReference>
<comment type="subcellular location">
    <subcellularLocation>
        <location evidence="1">Membrane</location>
        <topology evidence="1">Multi-pass membrane protein</topology>
    </subcellularLocation>
</comment>
<feature type="transmembrane region" description="Helical" evidence="6">
    <location>
        <begin position="524"/>
        <end position="543"/>
    </location>
</feature>
<dbReference type="EMBL" id="KN847477">
    <property type="protein sequence ID" value="KIX06727.1"/>
    <property type="molecule type" value="Genomic_DNA"/>
</dbReference>
<dbReference type="Pfam" id="PF06609">
    <property type="entry name" value="TRI12"/>
    <property type="match status" value="1"/>
</dbReference>
<dbReference type="GeneID" id="25292774"/>
<keyword evidence="2" id="KW-0813">Transport</keyword>
<gene>
    <name evidence="8" type="ORF">Z518_04703</name>
</gene>
<evidence type="ECO:0000256" key="6">
    <source>
        <dbReference type="SAM" id="Phobius"/>
    </source>
</evidence>
<feature type="transmembrane region" description="Helical" evidence="6">
    <location>
        <begin position="234"/>
        <end position="253"/>
    </location>
</feature>
<feature type="transmembrane region" description="Helical" evidence="6">
    <location>
        <begin position="437"/>
        <end position="456"/>
    </location>
</feature>
<feature type="transmembrane region" description="Helical" evidence="6">
    <location>
        <begin position="159"/>
        <end position="180"/>
    </location>
</feature>
<feature type="transmembrane region" description="Helical" evidence="6">
    <location>
        <begin position="76"/>
        <end position="96"/>
    </location>
</feature>